<evidence type="ECO:0000313" key="3">
    <source>
        <dbReference type="Proteomes" id="UP001054902"/>
    </source>
</evidence>
<comment type="caution">
    <text evidence="2">The sequence shown here is derived from an EMBL/GenBank/DDBJ whole genome shotgun (WGS) entry which is preliminary data.</text>
</comment>
<dbReference type="Pfam" id="PF08588">
    <property type="entry name" value="Duc1"/>
    <property type="match status" value="1"/>
</dbReference>
<name>A0AAD3CJ05_9STRA</name>
<accession>A0AAD3CJ05</accession>
<evidence type="ECO:0000259" key="1">
    <source>
        <dbReference type="Pfam" id="PF08588"/>
    </source>
</evidence>
<dbReference type="PANTHER" id="PTHR34826">
    <property type="entry name" value="UPF0590 PROTEIN C409.17C"/>
    <property type="match status" value="1"/>
</dbReference>
<protein>
    <recommendedName>
        <fullName evidence="1">Domain of unknown function at the cortex 1 domain-containing protein</fullName>
    </recommendedName>
</protein>
<dbReference type="Proteomes" id="UP001054902">
    <property type="component" value="Unassembled WGS sequence"/>
</dbReference>
<organism evidence="2 3">
    <name type="scientific">Chaetoceros tenuissimus</name>
    <dbReference type="NCBI Taxonomy" id="426638"/>
    <lineage>
        <taxon>Eukaryota</taxon>
        <taxon>Sar</taxon>
        <taxon>Stramenopiles</taxon>
        <taxon>Ochrophyta</taxon>
        <taxon>Bacillariophyta</taxon>
        <taxon>Coscinodiscophyceae</taxon>
        <taxon>Chaetocerotophycidae</taxon>
        <taxon>Chaetocerotales</taxon>
        <taxon>Chaetocerotaceae</taxon>
        <taxon>Chaetoceros</taxon>
    </lineage>
</organism>
<dbReference type="EMBL" id="BLLK01000022">
    <property type="protein sequence ID" value="GFH46942.1"/>
    <property type="molecule type" value="Genomic_DNA"/>
</dbReference>
<gene>
    <name evidence="2" type="ORF">CTEN210_03416</name>
</gene>
<reference evidence="2 3" key="1">
    <citation type="journal article" date="2021" name="Sci. Rep.">
        <title>The genome of the diatom Chaetoceros tenuissimus carries an ancient integrated fragment of an extant virus.</title>
        <authorList>
            <person name="Hongo Y."/>
            <person name="Kimura K."/>
            <person name="Takaki Y."/>
            <person name="Yoshida Y."/>
            <person name="Baba S."/>
            <person name="Kobayashi G."/>
            <person name="Nagasaki K."/>
            <person name="Hano T."/>
            <person name="Tomaru Y."/>
        </authorList>
    </citation>
    <scope>NUCLEOTIDE SEQUENCE [LARGE SCALE GENOMIC DNA]</scope>
    <source>
        <strain evidence="2 3">NIES-3715</strain>
    </source>
</reference>
<keyword evidence="3" id="KW-1185">Reference proteome</keyword>
<dbReference type="InterPro" id="IPR013897">
    <property type="entry name" value="Duc1"/>
</dbReference>
<proteinExistence type="predicted"/>
<sequence length="349" mass="40296">MFCSCLLDTISKCYESNDDDSEEIIENEINVKVDSPSRTHENFALDTCGPLPPLDTSQWEHPIHISAHPCVNVEFEKEQPLPLAEQIPFETDLFKGLVFFRIKDVPSNQDKFHTQYFQGKKRFYQVIVQGQFKEELNMKDILIGDYYSKPMVNIPRGRIGSTFMKMYERFMEVLSPGIVIDLISSKPKILTSFGGVQTMRIDIPGEEPELTGALGNIVEDTKLLLGDEFSGKIQKRRKYLSNPDNACKYKVNPNHVYSFELYDHSINFGTYYQHILGGKQIDMVMSMNGQALAFALFTRDKRCIFKFPVWHKRMIVDMLSKYDLSKANEETNDYDSTSSFKTCEEIMER</sequence>
<dbReference type="PANTHER" id="PTHR34826:SF2">
    <property type="entry name" value="UPF0590 PROTEIN C409.17C"/>
    <property type="match status" value="1"/>
</dbReference>
<evidence type="ECO:0000313" key="2">
    <source>
        <dbReference type="EMBL" id="GFH46942.1"/>
    </source>
</evidence>
<feature type="domain" description="Domain of unknown function at the cortex 1" evidence="1">
    <location>
        <begin position="72"/>
        <end position="307"/>
    </location>
</feature>
<dbReference type="AlphaFoldDB" id="A0AAD3CJ05"/>